<dbReference type="VEuPathDB" id="FungiDB:AO090120000144"/>
<dbReference type="InterPro" id="IPR015422">
    <property type="entry name" value="PyrdxlP-dep_Trfase_small"/>
</dbReference>
<evidence type="ECO:0000256" key="1">
    <source>
        <dbReference type="ARBA" id="ARBA00001933"/>
    </source>
</evidence>
<dbReference type="SUPFAM" id="SSF53383">
    <property type="entry name" value="PLP-dependent transferases"/>
    <property type="match status" value="1"/>
</dbReference>
<dbReference type="AlphaFoldDB" id="A0A1S9D990"/>
<dbReference type="Pfam" id="PF01053">
    <property type="entry name" value="Cys_Met_Meta_PP"/>
    <property type="match status" value="1"/>
</dbReference>
<organism evidence="4 5">
    <name type="scientific">Aspergillus oryzae</name>
    <name type="common">Yellow koji mold</name>
    <dbReference type="NCBI Taxonomy" id="5062"/>
    <lineage>
        <taxon>Eukaryota</taxon>
        <taxon>Fungi</taxon>
        <taxon>Dikarya</taxon>
        <taxon>Ascomycota</taxon>
        <taxon>Pezizomycotina</taxon>
        <taxon>Eurotiomycetes</taxon>
        <taxon>Eurotiomycetidae</taxon>
        <taxon>Eurotiales</taxon>
        <taxon>Aspergillaceae</taxon>
        <taxon>Aspergillus</taxon>
        <taxon>Aspergillus subgen. Circumdati</taxon>
    </lineage>
</organism>
<dbReference type="PANTHER" id="PTHR42699">
    <property type="match status" value="1"/>
</dbReference>
<evidence type="ECO:0000313" key="4">
    <source>
        <dbReference type="EMBL" id="OOO05579.1"/>
    </source>
</evidence>
<evidence type="ECO:0000256" key="3">
    <source>
        <dbReference type="RuleBase" id="RU362118"/>
    </source>
</evidence>
<keyword evidence="2 3" id="KW-0663">Pyridoxal phosphate</keyword>
<comment type="cofactor">
    <cofactor evidence="1 3">
        <name>pyridoxal 5'-phosphate</name>
        <dbReference type="ChEBI" id="CHEBI:597326"/>
    </cofactor>
</comment>
<name>A0A1S9D990_ASPOZ</name>
<comment type="similarity">
    <text evidence="3">Belongs to the trans-sulfuration enzymes family.</text>
</comment>
<dbReference type="GO" id="GO:0019346">
    <property type="term" value="P:transsulfuration"/>
    <property type="evidence" value="ECO:0007669"/>
    <property type="project" value="InterPro"/>
</dbReference>
<dbReference type="Gene3D" id="3.40.640.10">
    <property type="entry name" value="Type I PLP-dependent aspartate aminotransferase-like (Major domain)"/>
    <property type="match status" value="1"/>
</dbReference>
<sequence length="586" mass="65110">MGDTGPMFESWMPPQIPQVFPPGKGNIYPFGEPHASYPIVCLDKADTNTNQAVSVSLPTGDSVIGLSRKEKWLLDQLEWSYPRIKILSNKSIGGLSDAVLRRLQINDTTVSCMVFSSGAAGHQCATVLKTLPSENPFTIKVVRFVMPLESNLGDTSSHWANFTAVLYPSDLLKAAMAFWRDTGSGLSTRHAEFCLEEFDYLDSDSSTPAYRTPASRKRCRGKTPESLIWMRAAARDSHEVKSFLADLATSEQPGQPTVNPDEVFLYPTGMNAIYTLSQALVSPEYKVAMYGWLYPETVDVVRRDTWAECLSYKYGTEEELDRLEALLQSGQQIRALFCELPSNITLASPNLCRIRALADIYGFVVACDDTVAGYVNIDALPYVDVMMSSLTKTFSGASNVTGGCLVINPNSRHHDQIHTTLSKNQDTYFPLDVNTLRQNSKDIVWRVKQCNPNTLPLIELFQAHPAIAAVNDPSIAPTSALYKSVMRKDGGYGNVLSIVFHDPRTAEHCYNVFNVCKGSSFGANFTLAIPYVRLANYWNQDKVAKHGVPRHIIRISVGLEDTRQIVETAKRALKSVDEFEMKKDLN</sequence>
<dbReference type="InterPro" id="IPR000277">
    <property type="entry name" value="Cys/Met-Metab_PyrdxlP-dep_enz"/>
</dbReference>
<dbReference type="InterPro" id="IPR015421">
    <property type="entry name" value="PyrdxlP-dep_Trfase_major"/>
</dbReference>
<proteinExistence type="inferred from homology"/>
<comment type="caution">
    <text evidence="4">The sequence shown here is derived from an EMBL/GenBank/DDBJ whole genome shotgun (WGS) entry which is preliminary data.</text>
</comment>
<dbReference type="EMBL" id="MKZY01000009">
    <property type="protein sequence ID" value="OOO05579.1"/>
    <property type="molecule type" value="Genomic_DNA"/>
</dbReference>
<dbReference type="Proteomes" id="UP000190312">
    <property type="component" value="Unassembled WGS sequence"/>
</dbReference>
<evidence type="ECO:0000256" key="2">
    <source>
        <dbReference type="ARBA" id="ARBA00022898"/>
    </source>
</evidence>
<dbReference type="GO" id="GO:0030170">
    <property type="term" value="F:pyridoxal phosphate binding"/>
    <property type="evidence" value="ECO:0007669"/>
    <property type="project" value="InterPro"/>
</dbReference>
<dbReference type="InterPro" id="IPR051750">
    <property type="entry name" value="Trans-sulfuration_enzymes"/>
</dbReference>
<reference evidence="4 5" key="1">
    <citation type="submission" date="2016-10" db="EMBL/GenBank/DDBJ databases">
        <title>Genome sequencing of Aspergillus oryzae BCC7051.</title>
        <authorList>
            <person name="Thammarongtham C."/>
            <person name="Vorapreeda T."/>
            <person name="Nookaew I."/>
            <person name="Srisuk T."/>
            <person name="Land M."/>
            <person name="Jeennor S."/>
            <person name="Laoteng K."/>
        </authorList>
    </citation>
    <scope>NUCLEOTIDE SEQUENCE [LARGE SCALE GENOMIC DNA]</scope>
    <source>
        <strain evidence="4 5">BCC7051</strain>
    </source>
</reference>
<dbReference type="Gene3D" id="3.90.1150.10">
    <property type="entry name" value="Aspartate Aminotransferase, domain 1"/>
    <property type="match status" value="1"/>
</dbReference>
<gene>
    <name evidence="4" type="ORF">OAory_01070950</name>
</gene>
<protein>
    <submittedName>
        <fullName evidence="4">Cys/Met metabolism pyridoxal-phosphate-dependent protein</fullName>
    </submittedName>
</protein>
<dbReference type="InterPro" id="IPR015424">
    <property type="entry name" value="PyrdxlP-dep_Trfase"/>
</dbReference>
<dbReference type="OrthoDB" id="10047078at2759"/>
<dbReference type="PANTHER" id="PTHR42699:SF1">
    <property type="entry name" value="CYSTATHIONINE GAMMA-SYNTHASE-RELATED"/>
    <property type="match status" value="1"/>
</dbReference>
<evidence type="ECO:0000313" key="5">
    <source>
        <dbReference type="Proteomes" id="UP000190312"/>
    </source>
</evidence>
<accession>A0A1S9D990</accession>
<dbReference type="eggNOG" id="KOG0053">
    <property type="taxonomic scope" value="Eukaryota"/>
</dbReference>
<dbReference type="GO" id="GO:0003962">
    <property type="term" value="F:cystathionine gamma-synthase activity"/>
    <property type="evidence" value="ECO:0007669"/>
    <property type="project" value="TreeGrafter"/>
</dbReference>